<proteinExistence type="predicted"/>
<feature type="compositionally biased region" description="Low complexity" evidence="1">
    <location>
        <begin position="17"/>
        <end position="30"/>
    </location>
</feature>
<comment type="caution">
    <text evidence="2">The sequence shown here is derived from an EMBL/GenBank/DDBJ whole genome shotgun (WGS) entry which is preliminary data.</text>
</comment>
<keyword evidence="3" id="KW-1185">Reference proteome</keyword>
<evidence type="ECO:0000256" key="1">
    <source>
        <dbReference type="SAM" id="MobiDB-lite"/>
    </source>
</evidence>
<feature type="compositionally biased region" description="Low complexity" evidence="1">
    <location>
        <begin position="557"/>
        <end position="588"/>
    </location>
</feature>
<feature type="compositionally biased region" description="Polar residues" evidence="1">
    <location>
        <begin position="824"/>
        <end position="836"/>
    </location>
</feature>
<feature type="region of interest" description="Disordered" evidence="1">
    <location>
        <begin position="1"/>
        <end position="30"/>
    </location>
</feature>
<feature type="region of interest" description="Disordered" evidence="1">
    <location>
        <begin position="277"/>
        <end position="297"/>
    </location>
</feature>
<feature type="compositionally biased region" description="Basic and acidic residues" evidence="1">
    <location>
        <begin position="332"/>
        <end position="343"/>
    </location>
</feature>
<protein>
    <submittedName>
        <fullName evidence="2">Uncharacterized protein</fullName>
    </submittedName>
</protein>
<name>A0AAW1LTD8_POPJA</name>
<feature type="region of interest" description="Disordered" evidence="1">
    <location>
        <begin position="489"/>
        <end position="509"/>
    </location>
</feature>
<evidence type="ECO:0000313" key="2">
    <source>
        <dbReference type="EMBL" id="KAK9737093.1"/>
    </source>
</evidence>
<feature type="region of interest" description="Disordered" evidence="1">
    <location>
        <begin position="751"/>
        <end position="772"/>
    </location>
</feature>
<organism evidence="2 3">
    <name type="scientific">Popillia japonica</name>
    <name type="common">Japanese beetle</name>
    <dbReference type="NCBI Taxonomy" id="7064"/>
    <lineage>
        <taxon>Eukaryota</taxon>
        <taxon>Metazoa</taxon>
        <taxon>Ecdysozoa</taxon>
        <taxon>Arthropoda</taxon>
        <taxon>Hexapoda</taxon>
        <taxon>Insecta</taxon>
        <taxon>Pterygota</taxon>
        <taxon>Neoptera</taxon>
        <taxon>Endopterygota</taxon>
        <taxon>Coleoptera</taxon>
        <taxon>Polyphaga</taxon>
        <taxon>Scarabaeiformia</taxon>
        <taxon>Scarabaeidae</taxon>
        <taxon>Rutelinae</taxon>
        <taxon>Popillia</taxon>
    </lineage>
</organism>
<reference evidence="2 3" key="1">
    <citation type="journal article" date="2024" name="BMC Genomics">
        <title>De novo assembly and annotation of Popillia japonica's genome with initial clues to its potential as an invasive pest.</title>
        <authorList>
            <person name="Cucini C."/>
            <person name="Boschi S."/>
            <person name="Funari R."/>
            <person name="Cardaioli E."/>
            <person name="Iannotti N."/>
            <person name="Marturano G."/>
            <person name="Paoli F."/>
            <person name="Bruttini M."/>
            <person name="Carapelli A."/>
            <person name="Frati F."/>
            <person name="Nardi F."/>
        </authorList>
    </citation>
    <scope>NUCLEOTIDE SEQUENCE [LARGE SCALE GENOMIC DNA]</scope>
    <source>
        <strain evidence="2">DMR45628</strain>
    </source>
</reference>
<accession>A0AAW1LTD8</accession>
<feature type="region of interest" description="Disordered" evidence="1">
    <location>
        <begin position="547"/>
        <end position="598"/>
    </location>
</feature>
<sequence>MALVDQRNGSAADDADVSTTTKTTTVTQEDGSVVTTKTTHVTTTHKGGELKTVQKFYTYQDGALSPEERDIDFLKRNSSKRRSLNKEAYLKLHRNTTNRKSIEVLKGKYEIPPEDSDKTIDKVKSIKIKDYGTKTPWSRLKRNIAVVKELQSKLSPKLSKDTVESLKEKYSPSNFGYPNLDEVKLRKKPVLPKKPKSLVLTNPPIRISTVSVGTVPVAQQLKTIPGHEVILRSSSEDSIEKLESFMSEFTMDPKREVKEKKRTSSFRKILTGGLFSKDKKKSEKRQTEEKSKNKKTENVVVADNVQNEQVFNRNSTHRHTVDNHYTKPPIKASHDSNIPKEYIDSTTNNLNETERRYAELHINQFNKIKATFSHPENFNKATNNTYQYLHENDNSSATIDRYIDTSSSSNTLESVDRGTYQNALIAQAELKQIKENEIRAKQMEAMLSTKQAISPKKQENFVETPPRAKEMYQNVQLVKPKALIPINSERALPNPYHNGQDGRQHDDSKKSLEKNFNVDEKDYGTYIPIYNRQNNLNDVAYEYNTNKTQHQDQRQYSPNLTKSSNSSSTQNSPSSPSFSSRSSPRSPTLEGSKLRLPINREKVNLQPRIKSPIPQPKVSTEKIIATELLKNKSETRKQGATPSPIPQKVANYEEYTLYEPKPVTAQIVRQSPVPVSTRKPDTSSVIDPFEAAKWHQKQRELAVSPTLNDSAQVVTNVMVHADPEMKRNSLQYSSLPVTMRKPTQDVISMRQRPVTPVKKAPSIQSLQQSPQKHEMRQNVELYCWKEIQKLKEKQDQELKYQLQYTPYGYVEDPIIQRRSRSVEPGQQRNTKRSTSLPREVKPNLNSRIYYREPIPENRPMNYGEDDIYAQKNSEFLRNSPQRRTVSGTLISPQKSSQMYEGYYANSGEVPYRPIFNRGSLNPQTQQDAQNQLLQKKVSFTGNRNPAQDSPWPTRNGYVQSPPQRRIEKAMSVGDDEVFLRDTQIKQLNEQIQKQLIKGQVYSTRDSLMSLPRQQNLPEPLYGSRTGSVSAQNNNQMKYINLLPHEKISNEPTYVSRQNKQNITELTKQKQENLQNIYGTKQQPDVDPLYAGQIYQVRSQQLVPMQDVRDNGSIINEPINNSKAVALERYYTNNNLVADSPYGNRRVVTSSPVTKVIKQVTVTNKVCDIYGNIHDNGKRVPVSPPSPAQIQQTGVIYGQLQGNVMGRPPQYQSYNQIVQPTNFVRGSRLTASANDMYKRYPTEVRRREVLYEESPYGQRVTNFNPNGPLPPTPNEQSKMQLLMMRRSNTNRGYPILSDTESETSEVRRIMNRNYADGYGGDRYRDSPLTIEEIP</sequence>
<feature type="region of interest" description="Disordered" evidence="1">
    <location>
        <begin position="1313"/>
        <end position="1333"/>
    </location>
</feature>
<evidence type="ECO:0000313" key="3">
    <source>
        <dbReference type="Proteomes" id="UP001458880"/>
    </source>
</evidence>
<gene>
    <name evidence="2" type="ORF">QE152_g11043</name>
</gene>
<dbReference type="EMBL" id="JASPKY010000105">
    <property type="protein sequence ID" value="KAK9737093.1"/>
    <property type="molecule type" value="Genomic_DNA"/>
</dbReference>
<feature type="region of interest" description="Disordered" evidence="1">
    <location>
        <begin position="818"/>
        <end position="838"/>
    </location>
</feature>
<dbReference type="Proteomes" id="UP001458880">
    <property type="component" value="Unassembled WGS sequence"/>
</dbReference>
<feature type="region of interest" description="Disordered" evidence="1">
    <location>
        <begin position="319"/>
        <end position="344"/>
    </location>
</feature>
<feature type="compositionally biased region" description="Basic and acidic residues" evidence="1">
    <location>
        <begin position="500"/>
        <end position="509"/>
    </location>
</feature>